<dbReference type="EMBL" id="CP012752">
    <property type="protein sequence ID" value="ALG12119.1"/>
    <property type="molecule type" value="Genomic_DNA"/>
</dbReference>
<evidence type="ECO:0000259" key="6">
    <source>
        <dbReference type="PROSITE" id="PS50043"/>
    </source>
</evidence>
<dbReference type="CDD" id="cd06170">
    <property type="entry name" value="LuxR_C_like"/>
    <property type="match status" value="1"/>
</dbReference>
<dbReference type="SMART" id="SM00448">
    <property type="entry name" value="REC"/>
    <property type="match status" value="1"/>
</dbReference>
<evidence type="ECO:0000256" key="4">
    <source>
        <dbReference type="ARBA" id="ARBA00023163"/>
    </source>
</evidence>
<organism evidence="8 9">
    <name type="scientific">Kibdelosporangium phytohabitans</name>
    <dbReference type="NCBI Taxonomy" id="860235"/>
    <lineage>
        <taxon>Bacteria</taxon>
        <taxon>Bacillati</taxon>
        <taxon>Actinomycetota</taxon>
        <taxon>Actinomycetes</taxon>
        <taxon>Pseudonocardiales</taxon>
        <taxon>Pseudonocardiaceae</taxon>
        <taxon>Kibdelosporangium</taxon>
    </lineage>
</organism>
<dbReference type="Gene3D" id="3.40.50.2300">
    <property type="match status" value="1"/>
</dbReference>
<dbReference type="RefSeq" id="WP_054294015.1">
    <property type="nucleotide sequence ID" value="NZ_CP012752.1"/>
</dbReference>
<evidence type="ECO:0000313" key="8">
    <source>
        <dbReference type="EMBL" id="ALG12119.1"/>
    </source>
</evidence>
<dbReference type="InterPro" id="IPR011006">
    <property type="entry name" value="CheY-like_superfamily"/>
</dbReference>
<evidence type="ECO:0000256" key="1">
    <source>
        <dbReference type="ARBA" id="ARBA00022553"/>
    </source>
</evidence>
<dbReference type="PROSITE" id="PS50043">
    <property type="entry name" value="HTH_LUXR_2"/>
    <property type="match status" value="1"/>
</dbReference>
<dbReference type="Gene3D" id="1.10.10.10">
    <property type="entry name" value="Winged helix-like DNA-binding domain superfamily/Winged helix DNA-binding domain"/>
    <property type="match status" value="1"/>
</dbReference>
<proteinExistence type="predicted"/>
<dbReference type="GO" id="GO:0006355">
    <property type="term" value="P:regulation of DNA-templated transcription"/>
    <property type="evidence" value="ECO:0007669"/>
    <property type="project" value="InterPro"/>
</dbReference>
<dbReference type="PRINTS" id="PR00038">
    <property type="entry name" value="HTHLUXR"/>
</dbReference>
<keyword evidence="3" id="KW-0238">DNA-binding</keyword>
<dbReference type="Proteomes" id="UP000063699">
    <property type="component" value="Chromosome"/>
</dbReference>
<feature type="modified residue" description="4-aspartylphosphate" evidence="5">
    <location>
        <position position="52"/>
    </location>
</feature>
<dbReference type="SUPFAM" id="SSF52172">
    <property type="entry name" value="CheY-like"/>
    <property type="match status" value="1"/>
</dbReference>
<dbReference type="STRING" id="860235.AOZ06_39325"/>
<evidence type="ECO:0000313" key="9">
    <source>
        <dbReference type="Proteomes" id="UP000063699"/>
    </source>
</evidence>
<evidence type="ECO:0000256" key="2">
    <source>
        <dbReference type="ARBA" id="ARBA00023015"/>
    </source>
</evidence>
<accession>A0A0N7F4Q9</accession>
<dbReference type="InterPro" id="IPR016032">
    <property type="entry name" value="Sig_transdc_resp-reg_C-effctor"/>
</dbReference>
<feature type="domain" description="HTH luxR-type" evidence="6">
    <location>
        <begin position="143"/>
        <end position="213"/>
    </location>
</feature>
<feature type="domain" description="Response regulatory" evidence="7">
    <location>
        <begin position="2"/>
        <end position="122"/>
    </location>
</feature>
<dbReference type="SUPFAM" id="SSF46894">
    <property type="entry name" value="C-terminal effector domain of the bipartite response regulators"/>
    <property type="match status" value="1"/>
</dbReference>
<dbReference type="Pfam" id="PF00072">
    <property type="entry name" value="Response_reg"/>
    <property type="match status" value="1"/>
</dbReference>
<name>A0A0N7F4Q9_9PSEU</name>
<dbReference type="InterPro" id="IPR058245">
    <property type="entry name" value="NreC/VraR/RcsB-like_REC"/>
</dbReference>
<keyword evidence="2" id="KW-0805">Transcription regulation</keyword>
<sequence>MRVIIAEDSLFVREGLVRLLTALGHEVVGTAPQAGQVLPLVARHQPDVAVLDVKLPPTFRDEGLRLAAAIRTRHTNVAALVLSQYVEHSYATKLLDGTTAKVGYLLKQNVPNAKMLDDVLHRLTAGGTAVDPDVVAALLQRPGHEPLADLTGRERDVLALMAEGLSDQGIADRLTVAVSTVVTHTGKIFRKLGIESPASNRRVSAVLKYLAGSRP</sequence>
<dbReference type="InterPro" id="IPR036388">
    <property type="entry name" value="WH-like_DNA-bd_sf"/>
</dbReference>
<dbReference type="SMART" id="SM00421">
    <property type="entry name" value="HTH_LUXR"/>
    <property type="match status" value="1"/>
</dbReference>
<dbReference type="InterPro" id="IPR039420">
    <property type="entry name" value="WalR-like"/>
</dbReference>
<dbReference type="InterPro" id="IPR001789">
    <property type="entry name" value="Sig_transdc_resp-reg_receiver"/>
</dbReference>
<dbReference type="Pfam" id="PF00196">
    <property type="entry name" value="GerE"/>
    <property type="match status" value="1"/>
</dbReference>
<protein>
    <recommendedName>
        <fullName evidence="10">LuxR family transcriptional regulator</fullName>
    </recommendedName>
</protein>
<evidence type="ECO:0008006" key="10">
    <source>
        <dbReference type="Google" id="ProtNLM"/>
    </source>
</evidence>
<dbReference type="AlphaFoldDB" id="A0A0N7F4Q9"/>
<dbReference type="CDD" id="cd17535">
    <property type="entry name" value="REC_NarL-like"/>
    <property type="match status" value="1"/>
</dbReference>
<dbReference type="GO" id="GO:0003677">
    <property type="term" value="F:DNA binding"/>
    <property type="evidence" value="ECO:0007669"/>
    <property type="project" value="UniProtKB-KW"/>
</dbReference>
<dbReference type="PROSITE" id="PS50110">
    <property type="entry name" value="RESPONSE_REGULATORY"/>
    <property type="match status" value="1"/>
</dbReference>
<reference evidence="8 9" key="1">
    <citation type="submission" date="2015-07" db="EMBL/GenBank/DDBJ databases">
        <title>Genome sequencing of Kibdelosporangium phytohabitans.</title>
        <authorList>
            <person name="Qin S."/>
            <person name="Xing K."/>
        </authorList>
    </citation>
    <scope>NUCLEOTIDE SEQUENCE [LARGE SCALE GENOMIC DNA]</scope>
    <source>
        <strain evidence="8 9">KLBMP1111</strain>
    </source>
</reference>
<evidence type="ECO:0000256" key="3">
    <source>
        <dbReference type="ARBA" id="ARBA00023125"/>
    </source>
</evidence>
<dbReference type="InterPro" id="IPR000792">
    <property type="entry name" value="Tscrpt_reg_LuxR_C"/>
</dbReference>
<dbReference type="OrthoDB" id="3682001at2"/>
<dbReference type="GO" id="GO:0000160">
    <property type="term" value="P:phosphorelay signal transduction system"/>
    <property type="evidence" value="ECO:0007669"/>
    <property type="project" value="InterPro"/>
</dbReference>
<evidence type="ECO:0000259" key="7">
    <source>
        <dbReference type="PROSITE" id="PS50110"/>
    </source>
</evidence>
<keyword evidence="4" id="KW-0804">Transcription</keyword>
<evidence type="ECO:0000256" key="5">
    <source>
        <dbReference type="PROSITE-ProRule" id="PRU00169"/>
    </source>
</evidence>
<keyword evidence="1 5" id="KW-0597">Phosphoprotein</keyword>
<keyword evidence="9" id="KW-1185">Reference proteome</keyword>
<gene>
    <name evidence="8" type="ORF">AOZ06_39325</name>
</gene>
<dbReference type="PANTHER" id="PTHR43214">
    <property type="entry name" value="TWO-COMPONENT RESPONSE REGULATOR"/>
    <property type="match status" value="1"/>
</dbReference>
<dbReference type="PANTHER" id="PTHR43214:SF24">
    <property type="entry name" value="TRANSCRIPTIONAL REGULATORY PROTEIN NARL-RELATED"/>
    <property type="match status" value="1"/>
</dbReference>
<dbReference type="KEGG" id="kphy:AOZ06_39325"/>